<gene>
    <name evidence="6" type="ORF">L332_07350</name>
</gene>
<dbReference type="InterPro" id="IPR036388">
    <property type="entry name" value="WH-like_DNA-bd_sf"/>
</dbReference>
<dbReference type="AlphaFoldDB" id="U1LQG2"/>
<name>U1LQG2_9MICO</name>
<dbReference type="PANTHER" id="PTHR34294:SF1">
    <property type="entry name" value="TRANSCRIPTIONAL REGULATOR LSRR"/>
    <property type="match status" value="1"/>
</dbReference>
<comment type="caution">
    <text evidence="6">The sequence shown here is derived from an EMBL/GenBank/DDBJ whole genome shotgun (WGS) entry which is preliminary data.</text>
</comment>
<keyword evidence="4" id="KW-0804">Transcription</keyword>
<evidence type="ECO:0000259" key="5">
    <source>
        <dbReference type="Pfam" id="PF04198"/>
    </source>
</evidence>
<dbReference type="Proteomes" id="UP000016462">
    <property type="component" value="Unassembled WGS sequence"/>
</dbReference>
<reference evidence="6 7" key="1">
    <citation type="journal article" date="2013" name="Genome Announc.">
        <title>First draft genome sequence from a member of the genus agrococcus, isolated from modern microbialites.</title>
        <authorList>
            <person name="White R.A.III."/>
            <person name="Grassa C.J."/>
            <person name="Suttle C.A."/>
        </authorList>
    </citation>
    <scope>NUCLEOTIDE SEQUENCE [LARGE SCALE GENOMIC DNA]</scope>
    <source>
        <strain evidence="6 7">RW1</strain>
    </source>
</reference>
<dbReference type="InterPro" id="IPR037171">
    <property type="entry name" value="NagB/RpiA_transferase-like"/>
</dbReference>
<dbReference type="Gene3D" id="3.40.50.1360">
    <property type="match status" value="1"/>
</dbReference>
<organism evidence="6 7">
    <name type="scientific">Agrococcus pavilionensis RW1</name>
    <dbReference type="NCBI Taxonomy" id="1330458"/>
    <lineage>
        <taxon>Bacteria</taxon>
        <taxon>Bacillati</taxon>
        <taxon>Actinomycetota</taxon>
        <taxon>Actinomycetes</taxon>
        <taxon>Micrococcales</taxon>
        <taxon>Microbacteriaceae</taxon>
        <taxon>Agrococcus</taxon>
    </lineage>
</organism>
<evidence type="ECO:0000313" key="7">
    <source>
        <dbReference type="Proteomes" id="UP000016462"/>
    </source>
</evidence>
<dbReference type="PANTHER" id="PTHR34294">
    <property type="entry name" value="TRANSCRIPTIONAL REGULATOR-RELATED"/>
    <property type="match status" value="1"/>
</dbReference>
<dbReference type="GO" id="GO:0030246">
    <property type="term" value="F:carbohydrate binding"/>
    <property type="evidence" value="ECO:0007669"/>
    <property type="project" value="InterPro"/>
</dbReference>
<dbReference type="SUPFAM" id="SSF100950">
    <property type="entry name" value="NagB/RpiA/CoA transferase-like"/>
    <property type="match status" value="1"/>
</dbReference>
<keyword evidence="3" id="KW-0238">DNA-binding</keyword>
<dbReference type="Pfam" id="PF04198">
    <property type="entry name" value="Sugar-bind"/>
    <property type="match status" value="1"/>
</dbReference>
<keyword evidence="7" id="KW-1185">Reference proteome</keyword>
<keyword evidence="2" id="KW-0805">Transcription regulation</keyword>
<dbReference type="OrthoDB" id="186585at2"/>
<evidence type="ECO:0000256" key="2">
    <source>
        <dbReference type="ARBA" id="ARBA00023015"/>
    </source>
</evidence>
<dbReference type="InterPro" id="IPR051054">
    <property type="entry name" value="SorC_transcr_regulators"/>
</dbReference>
<evidence type="ECO:0000313" key="6">
    <source>
        <dbReference type="EMBL" id="ERG64267.1"/>
    </source>
</evidence>
<dbReference type="Gene3D" id="1.10.10.10">
    <property type="entry name" value="Winged helix-like DNA-binding domain superfamily/Winged helix DNA-binding domain"/>
    <property type="match status" value="1"/>
</dbReference>
<dbReference type="EMBL" id="ASHR01000024">
    <property type="protein sequence ID" value="ERG64267.1"/>
    <property type="molecule type" value="Genomic_DNA"/>
</dbReference>
<protein>
    <recommendedName>
        <fullName evidence="5">Sugar-binding domain-containing protein</fullName>
    </recommendedName>
</protein>
<dbReference type="RefSeq" id="WP_021010463.1">
    <property type="nucleotide sequence ID" value="NZ_ASHR01000024.1"/>
</dbReference>
<accession>U1LQG2</accession>
<sequence length="318" mass="33684">MADRARSLRLQGTLVEAARVARRFYLHDKTKSEIADELGLSRFKVARLLDLARAEGLVHISIQLPTADDLELADRLAARWNLRRAVVVRSDDLDAESIAAAIGQSAAEHLAAILGPEDLLGIAWGASLTAMTAAFRAEATGADVVQIVGGTRSADRMLSGAEIVRRVALRTGGRAYPLHAPFVVGSAEMASDLRNDASLAEVVSRFPRVTIAMFGIGAWDPANSALFNELPHHDRAALREAGVAADVCGIPVDAHGEVIRPEIAQRVVGMSLDELRGVPETVAVAAGSGKVGAIRAALRTNAISTLITDSETADQLLK</sequence>
<proteinExistence type="inferred from homology"/>
<evidence type="ECO:0000256" key="1">
    <source>
        <dbReference type="ARBA" id="ARBA00010466"/>
    </source>
</evidence>
<dbReference type="GO" id="GO:0003677">
    <property type="term" value="F:DNA binding"/>
    <property type="evidence" value="ECO:0007669"/>
    <property type="project" value="UniProtKB-KW"/>
</dbReference>
<comment type="similarity">
    <text evidence="1">Belongs to the SorC transcriptional regulatory family.</text>
</comment>
<dbReference type="InterPro" id="IPR007324">
    <property type="entry name" value="Sugar-bd_dom_put"/>
</dbReference>
<evidence type="ECO:0000256" key="3">
    <source>
        <dbReference type="ARBA" id="ARBA00023125"/>
    </source>
</evidence>
<evidence type="ECO:0000256" key="4">
    <source>
        <dbReference type="ARBA" id="ARBA00023163"/>
    </source>
</evidence>
<feature type="domain" description="Sugar-binding" evidence="5">
    <location>
        <begin position="67"/>
        <end position="318"/>
    </location>
</feature>